<dbReference type="GO" id="GO:0016810">
    <property type="term" value="F:hydrolase activity, acting on carbon-nitrogen (but not peptide) bonds"/>
    <property type="evidence" value="ECO:0007669"/>
    <property type="project" value="InterPro"/>
</dbReference>
<dbReference type="SUPFAM" id="SSF51338">
    <property type="entry name" value="Composite domain of metallo-dependent hydrolases"/>
    <property type="match status" value="1"/>
</dbReference>
<proteinExistence type="predicted"/>
<dbReference type="InterPro" id="IPR013108">
    <property type="entry name" value="Amidohydro_3"/>
</dbReference>
<protein>
    <recommendedName>
        <fullName evidence="1">Amidohydrolase 3 domain-containing protein</fullName>
    </recommendedName>
</protein>
<dbReference type="Gene3D" id="3.10.310.70">
    <property type="match status" value="1"/>
</dbReference>
<dbReference type="SUPFAM" id="SSF51556">
    <property type="entry name" value="Metallo-dependent hydrolases"/>
    <property type="match status" value="1"/>
</dbReference>
<dbReference type="AlphaFoldDB" id="A0A382CAQ4"/>
<dbReference type="InterPro" id="IPR011059">
    <property type="entry name" value="Metal-dep_hydrolase_composite"/>
</dbReference>
<dbReference type="PANTHER" id="PTHR22642">
    <property type="entry name" value="IMIDAZOLONEPROPIONASE"/>
    <property type="match status" value="1"/>
</dbReference>
<dbReference type="Pfam" id="PF07969">
    <property type="entry name" value="Amidohydro_3"/>
    <property type="match status" value="1"/>
</dbReference>
<evidence type="ECO:0000313" key="2">
    <source>
        <dbReference type="EMBL" id="SVB22333.1"/>
    </source>
</evidence>
<accession>A0A382CAQ4</accession>
<evidence type="ECO:0000259" key="1">
    <source>
        <dbReference type="Pfam" id="PF07969"/>
    </source>
</evidence>
<dbReference type="Gene3D" id="3.20.20.140">
    <property type="entry name" value="Metal-dependent hydrolases"/>
    <property type="match status" value="2"/>
</dbReference>
<name>A0A382CAQ4_9ZZZZ</name>
<dbReference type="InterPro" id="IPR032466">
    <property type="entry name" value="Metal_Hydrolase"/>
</dbReference>
<reference evidence="2" key="1">
    <citation type="submission" date="2018-05" db="EMBL/GenBank/DDBJ databases">
        <authorList>
            <person name="Lanie J.A."/>
            <person name="Ng W.-L."/>
            <person name="Kazmierczak K.M."/>
            <person name="Andrzejewski T.M."/>
            <person name="Davidsen T.M."/>
            <person name="Wayne K.J."/>
            <person name="Tettelin H."/>
            <person name="Glass J.I."/>
            <person name="Rusch D."/>
            <person name="Podicherti R."/>
            <person name="Tsui H.-C.T."/>
            <person name="Winkler M.E."/>
        </authorList>
    </citation>
    <scope>NUCLEOTIDE SEQUENCE</scope>
</reference>
<dbReference type="EMBL" id="UINC01033288">
    <property type="protein sequence ID" value="SVB22333.1"/>
    <property type="molecule type" value="Genomic_DNA"/>
</dbReference>
<gene>
    <name evidence="2" type="ORF">METZ01_LOCUS175187</name>
</gene>
<sequence>MSSPLRIDGLTLFDGWDVREHQSVLTNGSYFVWVGPTNRCSDSTAGGITRIDGSGLFACPGFIDSHLHLAGLAAALSGHDLSNVFNSDSNTFLETLKSVCKEELQPGWLRFYSLDYFDALDSGLLNRDLVDSAVPDRPVMIRFNSGHGVLLNTIAMQRLGINESTPEPPGITFGRTIPHGVLSGVILEGDEILSKNMPPIPNSQLVSGFRLVNQLLIKYGITCVVDATRTNDMERLCMTRNLVAGGQVSPDIVFMPGYEHIGEFRLNHLTYNSEYAGIRIGCAKIQISLSGGSVYPNSSDLSEIINDSHGQGFPVSIHAVERECISIAVDALCRSRMNGDRIEHASELDDGTLSKLAHSGVSVSTQPAFLHSYGDRYIQRSDSSKLRMLYRISSLNKLGIKVGFSSDAPVTYPNALGSIYSAVTRRTLKGNVVNVDETISAMDSMRFLTNVNAGICGVGEQKGQIKAGYDADLVLLDRNPITSDIEDILKTSVQLTMRRGEILYNNL</sequence>
<dbReference type="Gene3D" id="2.30.40.10">
    <property type="entry name" value="Urease, subunit C, domain 1"/>
    <property type="match status" value="2"/>
</dbReference>
<organism evidence="2">
    <name type="scientific">marine metagenome</name>
    <dbReference type="NCBI Taxonomy" id="408172"/>
    <lineage>
        <taxon>unclassified sequences</taxon>
        <taxon>metagenomes</taxon>
        <taxon>ecological metagenomes</taxon>
    </lineage>
</organism>
<dbReference type="PANTHER" id="PTHR22642:SF2">
    <property type="entry name" value="PROTEIN LONG AFTER FAR-RED 3"/>
    <property type="match status" value="1"/>
</dbReference>
<feature type="domain" description="Amidohydrolase 3" evidence="1">
    <location>
        <begin position="51"/>
        <end position="504"/>
    </location>
</feature>